<evidence type="ECO:0000313" key="3">
    <source>
        <dbReference type="Proteomes" id="UP000326060"/>
    </source>
</evidence>
<feature type="transmembrane region" description="Helical" evidence="1">
    <location>
        <begin position="100"/>
        <end position="129"/>
    </location>
</feature>
<proteinExistence type="predicted"/>
<feature type="transmembrane region" description="Helical" evidence="1">
    <location>
        <begin position="152"/>
        <end position="172"/>
    </location>
</feature>
<organism evidence="2 3">
    <name type="scientific">Bifidobacterium callitrichos</name>
    <dbReference type="NCBI Taxonomy" id="762209"/>
    <lineage>
        <taxon>Bacteria</taxon>
        <taxon>Bacillati</taxon>
        <taxon>Actinomycetota</taxon>
        <taxon>Actinomycetes</taxon>
        <taxon>Bifidobacteriales</taxon>
        <taxon>Bifidobacteriaceae</taxon>
        <taxon>Bifidobacterium</taxon>
    </lineage>
</organism>
<dbReference type="Proteomes" id="UP000326060">
    <property type="component" value="Unassembled WGS sequence"/>
</dbReference>
<name>A0A5M9Z9Y6_9BIFI</name>
<dbReference type="EMBL" id="RZJP01000004">
    <property type="protein sequence ID" value="KAA8815319.1"/>
    <property type="molecule type" value="Genomic_DNA"/>
</dbReference>
<evidence type="ECO:0000256" key="1">
    <source>
        <dbReference type="SAM" id="Phobius"/>
    </source>
</evidence>
<feature type="transmembrane region" description="Helical" evidence="1">
    <location>
        <begin position="218"/>
        <end position="239"/>
    </location>
</feature>
<dbReference type="AlphaFoldDB" id="A0A5M9Z9Y6"/>
<feature type="transmembrane region" description="Helical" evidence="1">
    <location>
        <begin position="179"/>
        <end position="198"/>
    </location>
</feature>
<comment type="caution">
    <text evidence="2">The sequence shown here is derived from an EMBL/GenBank/DDBJ whole genome shotgun (WGS) entry which is preliminary data.</text>
</comment>
<reference evidence="2 3" key="1">
    <citation type="journal article" date="2019" name="Syst. Appl. Microbiol.">
        <title>Characterization of Bifidobacterium species in feaces of the Egyptian fruit bat: Description of B. vespertilionis sp. nov. and B. rousetti sp. nov.</title>
        <authorList>
            <person name="Modesto M."/>
            <person name="Satti M."/>
            <person name="Watanabe K."/>
            <person name="Puglisi E."/>
            <person name="Morelli L."/>
            <person name="Huang C.-H."/>
            <person name="Liou J.-S."/>
            <person name="Miyashita M."/>
            <person name="Tamura T."/>
            <person name="Saito S."/>
            <person name="Mori K."/>
            <person name="Huang L."/>
            <person name="Sciavilla P."/>
            <person name="Sandri C."/>
            <person name="Spiezio C."/>
            <person name="Vitali F."/>
            <person name="Cavalieri D."/>
            <person name="Perpetuini G."/>
            <person name="Tofalo R."/>
            <person name="Bonetti A."/>
            <person name="Arita M."/>
            <person name="Mattarelli P."/>
        </authorList>
    </citation>
    <scope>NUCLEOTIDE SEQUENCE [LARGE SCALE GENOMIC DNA]</scope>
    <source>
        <strain evidence="2 3">RST27</strain>
    </source>
</reference>
<keyword evidence="1" id="KW-0472">Membrane</keyword>
<sequence>MTMLMFSNLAKMRESLILFAFGLFPLALPVVNLFDTQFMQIGGQSGSVSYLDFLAGVVNLQHTMLLPMIVMFYLACTLLHQEIASGRLFLYKDMPRSAVFGAKIGALLGVYVCYMLLLSAVSVILYFLYLTRFEYASGTMLPASPSDVQSDVLSIGGTVLVAMMCMLAAMALSVHCSSGVTMLGGVLLMLIATIAPMLPSLRYVMPTGYVVLQGQLGFGAACGAMVAIGALYSVALYAVGRSLFATVEY</sequence>
<protein>
    <submittedName>
        <fullName evidence="2">Uncharacterized protein</fullName>
    </submittedName>
</protein>
<keyword evidence="1" id="KW-0812">Transmembrane</keyword>
<evidence type="ECO:0000313" key="2">
    <source>
        <dbReference type="EMBL" id="KAA8815319.1"/>
    </source>
</evidence>
<feature type="transmembrane region" description="Helical" evidence="1">
    <location>
        <begin position="57"/>
        <end position="79"/>
    </location>
</feature>
<keyword evidence="1" id="KW-1133">Transmembrane helix</keyword>
<accession>A0A5M9Z9Y6</accession>
<gene>
    <name evidence="2" type="ORF">EMB92_08945</name>
</gene>